<protein>
    <submittedName>
        <fullName evidence="2">DUF805 domain-containing protein</fullName>
    </submittedName>
</protein>
<dbReference type="RefSeq" id="WP_213822204.1">
    <property type="nucleotide sequence ID" value="NZ_JAAMFL010000008.1"/>
</dbReference>
<dbReference type="PANTHER" id="PTHR34980:SF2">
    <property type="entry name" value="INNER MEMBRANE PROTEIN YHAH-RELATED"/>
    <property type="match status" value="1"/>
</dbReference>
<evidence type="ECO:0000256" key="1">
    <source>
        <dbReference type="SAM" id="Phobius"/>
    </source>
</evidence>
<keyword evidence="1" id="KW-0472">Membrane</keyword>
<evidence type="ECO:0000313" key="3">
    <source>
        <dbReference type="Proteomes" id="UP001519503"/>
    </source>
</evidence>
<keyword evidence="3" id="KW-1185">Reference proteome</keyword>
<reference evidence="2 3" key="1">
    <citation type="submission" date="2020-02" db="EMBL/GenBank/DDBJ databases">
        <title>Fructobacillus sp. isolated from paper mulberry of Taiwan.</title>
        <authorList>
            <person name="Lin S.-T."/>
        </authorList>
    </citation>
    <scope>NUCLEOTIDE SEQUENCE [LARGE SCALE GENOMIC DNA]</scope>
    <source>
        <strain evidence="2 3">S1-1</strain>
    </source>
</reference>
<keyword evidence="1" id="KW-0812">Transmembrane</keyword>
<name>A0ABS5QXE5_9LACO</name>
<proteinExistence type="predicted"/>
<organism evidence="2 3">
    <name type="scientific">Fructobacillus parabroussonetiae</name>
    <dbReference type="NCBI Taxonomy" id="2713174"/>
    <lineage>
        <taxon>Bacteria</taxon>
        <taxon>Bacillati</taxon>
        <taxon>Bacillota</taxon>
        <taxon>Bacilli</taxon>
        <taxon>Lactobacillales</taxon>
        <taxon>Lactobacillaceae</taxon>
        <taxon>Fructobacillus</taxon>
    </lineage>
</organism>
<feature type="transmembrane region" description="Helical" evidence="1">
    <location>
        <begin position="126"/>
        <end position="145"/>
    </location>
</feature>
<evidence type="ECO:0000313" key="2">
    <source>
        <dbReference type="EMBL" id="MBS9337879.1"/>
    </source>
</evidence>
<dbReference type="PANTHER" id="PTHR34980">
    <property type="entry name" value="INNER MEMBRANE PROTEIN-RELATED-RELATED"/>
    <property type="match status" value="1"/>
</dbReference>
<comment type="caution">
    <text evidence="2">The sequence shown here is derived from an EMBL/GenBank/DDBJ whole genome shotgun (WGS) entry which is preliminary data.</text>
</comment>
<dbReference type="Proteomes" id="UP001519503">
    <property type="component" value="Unassembled WGS sequence"/>
</dbReference>
<feature type="transmembrane region" description="Helical" evidence="1">
    <location>
        <begin position="24"/>
        <end position="47"/>
    </location>
</feature>
<dbReference type="Pfam" id="PF05656">
    <property type="entry name" value="DUF805"/>
    <property type="match status" value="1"/>
</dbReference>
<feature type="transmembrane region" description="Helical" evidence="1">
    <location>
        <begin position="59"/>
        <end position="80"/>
    </location>
</feature>
<accession>A0ABS5QXE5</accession>
<keyword evidence="1" id="KW-1133">Transmembrane helix</keyword>
<gene>
    <name evidence="2" type="ORF">G6R30_05305</name>
</gene>
<dbReference type="InterPro" id="IPR008523">
    <property type="entry name" value="DUF805"/>
</dbReference>
<dbReference type="EMBL" id="JAAMFL010000008">
    <property type="protein sequence ID" value="MBS9337879.1"/>
    <property type="molecule type" value="Genomic_DNA"/>
</dbReference>
<sequence length="155" mass="17549">MFTAYGKFWKNYVNFKARSSRSDFWWAMLLNLLINVLLTVIGFGPLLLSWMKDHSFSHISAGTLIALIVAILLLLAYTLATIIPTISISYRRMIDTGLSPWWFSLFVLEVITNFTGEYATGLVENISLVVNLVLLVVLIVIFALPTNKFNKRSAK</sequence>